<comment type="subcellular location">
    <subcellularLocation>
        <location evidence="2">Nucleus</location>
    </subcellularLocation>
</comment>
<organism evidence="5 6">
    <name type="scientific">Diceros bicornis minor</name>
    <name type="common">South-central black rhinoceros</name>
    <dbReference type="NCBI Taxonomy" id="77932"/>
    <lineage>
        <taxon>Eukaryota</taxon>
        <taxon>Metazoa</taxon>
        <taxon>Chordata</taxon>
        <taxon>Craniata</taxon>
        <taxon>Vertebrata</taxon>
        <taxon>Euteleostomi</taxon>
        <taxon>Mammalia</taxon>
        <taxon>Eutheria</taxon>
        <taxon>Laurasiatheria</taxon>
        <taxon>Perissodactyla</taxon>
        <taxon>Rhinocerotidae</taxon>
        <taxon>Diceros</taxon>
    </lineage>
</organism>
<reference evidence="5 6" key="1">
    <citation type="journal article" date="2020" name="Mol. Biol. Evol.">
        <title>Interspecific Gene Flow and the Evolution of Specialization in Black and White Rhinoceros.</title>
        <authorList>
            <person name="Moodley Y."/>
            <person name="Westbury M.V."/>
            <person name="Russo I.M."/>
            <person name="Gopalakrishnan S."/>
            <person name="Rakotoarivelo A."/>
            <person name="Olsen R.A."/>
            <person name="Prost S."/>
            <person name="Tunstall T."/>
            <person name="Ryder O.A."/>
            <person name="Dalen L."/>
            <person name="Bruford M.W."/>
        </authorList>
    </citation>
    <scope>NUCLEOTIDE SEQUENCE [LARGE SCALE GENOMIC DNA]</scope>
    <source>
        <strain evidence="5">SBR-YM</strain>
        <tissue evidence="5">Skin</tissue>
    </source>
</reference>
<feature type="domain" description="SCAN box" evidence="4">
    <location>
        <begin position="1"/>
        <end position="44"/>
    </location>
</feature>
<feature type="region of interest" description="Disordered" evidence="3">
    <location>
        <begin position="47"/>
        <end position="76"/>
    </location>
</feature>
<evidence type="ECO:0000259" key="4">
    <source>
        <dbReference type="PROSITE" id="PS50804"/>
    </source>
</evidence>
<name>A0A7J7FNL1_DICBM</name>
<evidence type="ECO:0000256" key="2">
    <source>
        <dbReference type="PROSITE-ProRule" id="PRU00187"/>
    </source>
</evidence>
<feature type="compositionally biased region" description="Basic and acidic residues" evidence="3">
    <location>
        <begin position="63"/>
        <end position="76"/>
    </location>
</feature>
<dbReference type="Proteomes" id="UP000551758">
    <property type="component" value="Unassembled WGS sequence"/>
</dbReference>
<evidence type="ECO:0000256" key="3">
    <source>
        <dbReference type="SAM" id="MobiDB-lite"/>
    </source>
</evidence>
<evidence type="ECO:0000313" key="5">
    <source>
        <dbReference type="EMBL" id="KAF5929468.1"/>
    </source>
</evidence>
<evidence type="ECO:0000256" key="1">
    <source>
        <dbReference type="ARBA" id="ARBA00023242"/>
    </source>
</evidence>
<keyword evidence="1 2" id="KW-0539">Nucleus</keyword>
<dbReference type="InterPro" id="IPR038269">
    <property type="entry name" value="SCAN_sf"/>
</dbReference>
<keyword evidence="6" id="KW-1185">Reference proteome</keyword>
<evidence type="ECO:0000313" key="6">
    <source>
        <dbReference type="Proteomes" id="UP000551758"/>
    </source>
</evidence>
<dbReference type="PANTHER" id="PTHR45935">
    <property type="entry name" value="PROTEIN ZBED8-RELATED"/>
    <property type="match status" value="1"/>
</dbReference>
<protein>
    <recommendedName>
        <fullName evidence="4">SCAN box domain-containing protein</fullName>
    </recommendedName>
</protein>
<dbReference type="InterPro" id="IPR050916">
    <property type="entry name" value="SCAN-C2H2_zinc_finger"/>
</dbReference>
<dbReference type="GO" id="GO:0005634">
    <property type="term" value="C:nucleus"/>
    <property type="evidence" value="ECO:0007669"/>
    <property type="project" value="UniProtKB-SubCell"/>
</dbReference>
<dbReference type="Gene3D" id="1.10.4020.10">
    <property type="entry name" value="DNA breaking-rejoining enzymes"/>
    <property type="match status" value="1"/>
</dbReference>
<proteinExistence type="predicted"/>
<accession>A0A7J7FNL1</accession>
<dbReference type="PANTHER" id="PTHR45935:SF32">
    <property type="entry name" value="ZINC FINGER AND SCAN DOMAIN CONTAINING 18"/>
    <property type="match status" value="1"/>
</dbReference>
<sequence length="251" mass="27123">MLELLVLEQFLGALPNQVQPWVVAQHPESCNEAASLVEDLTKALEEPACPAPDPVLREQGSVGEEKTEEAKPTRAEPKGISLPRLMLPAGWRQELRLVAREPPEGSFSGGGRWQESRESLCEEGSMCEMLMERLTREVFVCPLTGTAWGEEEQLQKALDPQEGEPGPVTIAQGQSVIREPAQDRGTAGENLTVPITPATPRQGLGRKRPDPEDVGGQGCECVSSMSHQQQCDVKKEPAAAGRGTGSLARQA</sequence>
<dbReference type="SUPFAM" id="SSF47353">
    <property type="entry name" value="Retrovirus capsid dimerization domain-like"/>
    <property type="match status" value="1"/>
</dbReference>
<dbReference type="EMBL" id="JACDTQ010000092">
    <property type="protein sequence ID" value="KAF5929468.1"/>
    <property type="molecule type" value="Genomic_DNA"/>
</dbReference>
<dbReference type="SMART" id="SM00431">
    <property type="entry name" value="SCAN"/>
    <property type="match status" value="1"/>
</dbReference>
<dbReference type="InterPro" id="IPR003309">
    <property type="entry name" value="SCAN_dom"/>
</dbReference>
<gene>
    <name evidence="5" type="ORF">HPG69_007218</name>
</gene>
<dbReference type="Pfam" id="PF02023">
    <property type="entry name" value="SCAN"/>
    <property type="match status" value="1"/>
</dbReference>
<dbReference type="PROSITE" id="PS50804">
    <property type="entry name" value="SCAN_BOX"/>
    <property type="match status" value="1"/>
</dbReference>
<feature type="region of interest" description="Disordered" evidence="3">
    <location>
        <begin position="184"/>
        <end position="251"/>
    </location>
</feature>
<dbReference type="AlphaFoldDB" id="A0A7J7FNL1"/>
<comment type="caution">
    <text evidence="5">The sequence shown here is derived from an EMBL/GenBank/DDBJ whole genome shotgun (WGS) entry which is preliminary data.</text>
</comment>